<keyword evidence="2" id="KW-1185">Reference proteome</keyword>
<sequence>MEQSTRAICLKETCLRDDTQQAALLRYDATDKHLTPGIFLES</sequence>
<evidence type="ECO:0000313" key="1">
    <source>
        <dbReference type="EMBL" id="GEK93326.1"/>
    </source>
</evidence>
<organism evidence="1 2">
    <name type="scientific">Gluconobacter wancherniae NBRC 103581</name>
    <dbReference type="NCBI Taxonomy" id="656744"/>
    <lineage>
        <taxon>Bacteria</taxon>
        <taxon>Pseudomonadati</taxon>
        <taxon>Pseudomonadota</taxon>
        <taxon>Alphaproteobacteria</taxon>
        <taxon>Acetobacterales</taxon>
        <taxon>Acetobacteraceae</taxon>
        <taxon>Gluconobacter</taxon>
    </lineage>
</organism>
<comment type="caution">
    <text evidence="1">The sequence shown here is derived from an EMBL/GenBank/DDBJ whole genome shotgun (WGS) entry which is preliminary data.</text>
</comment>
<evidence type="ECO:0000313" key="2">
    <source>
        <dbReference type="Proteomes" id="UP000321230"/>
    </source>
</evidence>
<dbReference type="EMBL" id="BJUZ01000001">
    <property type="protein sequence ID" value="GEK93326.1"/>
    <property type="molecule type" value="Genomic_DNA"/>
</dbReference>
<gene>
    <name evidence="1" type="ORF">GWA01_10960</name>
</gene>
<proteinExistence type="predicted"/>
<reference evidence="1 2" key="1">
    <citation type="submission" date="2019-07" db="EMBL/GenBank/DDBJ databases">
        <title>Whole genome shotgun sequence of Gluconobacter wancherniae NBRC 103581.</title>
        <authorList>
            <person name="Hosoyama A."/>
            <person name="Uohara A."/>
            <person name="Ohji S."/>
            <person name="Ichikawa N."/>
        </authorList>
    </citation>
    <scope>NUCLEOTIDE SEQUENCE [LARGE SCALE GENOMIC DNA]</scope>
    <source>
        <strain evidence="1 2">NBRC 103581</strain>
    </source>
</reference>
<name>A0A511AYS3_9PROT</name>
<accession>A0A511AYS3</accession>
<protein>
    <submittedName>
        <fullName evidence="1">Uncharacterized protein</fullName>
    </submittedName>
</protein>
<dbReference type="AlphaFoldDB" id="A0A511AYS3"/>
<dbReference type="Proteomes" id="UP000321230">
    <property type="component" value="Unassembled WGS sequence"/>
</dbReference>